<evidence type="ECO:0000256" key="4">
    <source>
        <dbReference type="ARBA" id="ARBA00023118"/>
    </source>
</evidence>
<name>A0A5A9N885_9TELE</name>
<organism evidence="8 9">
    <name type="scientific">Triplophysa tibetana</name>
    <dbReference type="NCBI Taxonomy" id="1572043"/>
    <lineage>
        <taxon>Eukaryota</taxon>
        <taxon>Metazoa</taxon>
        <taxon>Chordata</taxon>
        <taxon>Craniata</taxon>
        <taxon>Vertebrata</taxon>
        <taxon>Euteleostomi</taxon>
        <taxon>Actinopterygii</taxon>
        <taxon>Neopterygii</taxon>
        <taxon>Teleostei</taxon>
        <taxon>Ostariophysi</taxon>
        <taxon>Cypriniformes</taxon>
        <taxon>Nemacheilidae</taxon>
        <taxon>Triplophysa</taxon>
    </lineage>
</organism>
<comment type="similarity">
    <text evidence="6">Belongs to the alpha/beta interferon family.</text>
</comment>
<dbReference type="PANTHER" id="PTHR11691">
    <property type="entry name" value="TYPE I INTERFERON"/>
    <property type="match status" value="1"/>
</dbReference>
<evidence type="ECO:0000256" key="3">
    <source>
        <dbReference type="ARBA" id="ARBA00022525"/>
    </source>
</evidence>
<sequence length="153" mass="17894">MELHRMAWLCTIICFVHVNSFPTNCFLQKHLMERSYTLLDTMVGVEKTIYQTLRNIDALFENDVPENGTGWNMEKLDGFLHTIYRQINDTKCILSKSEAGQDLDRDAALKVYFDTLSANLKKKNFSVCAWEVVRKEVLRILNYILNHNKDNML</sequence>
<dbReference type="InterPro" id="IPR000471">
    <property type="entry name" value="Interferon_alpha/beta/delta"/>
</dbReference>
<keyword evidence="2 6" id="KW-0202">Cytokine</keyword>
<feature type="chain" id="PRO_5023030975" evidence="7">
    <location>
        <begin position="21"/>
        <end position="153"/>
    </location>
</feature>
<evidence type="ECO:0000256" key="5">
    <source>
        <dbReference type="ARBA" id="ARBA00023157"/>
    </source>
</evidence>
<dbReference type="Pfam" id="PF00143">
    <property type="entry name" value="Interferon"/>
    <property type="match status" value="1"/>
</dbReference>
<comment type="subcellular location">
    <subcellularLocation>
        <location evidence="1">Secreted</location>
    </subcellularLocation>
</comment>
<dbReference type="Gene3D" id="1.20.1250.10">
    <property type="match status" value="1"/>
</dbReference>
<dbReference type="Proteomes" id="UP000324632">
    <property type="component" value="Chromosome 21"/>
</dbReference>
<dbReference type="SMART" id="SM00076">
    <property type="entry name" value="IFabd"/>
    <property type="match status" value="1"/>
</dbReference>
<keyword evidence="7" id="KW-0732">Signal</keyword>
<keyword evidence="5" id="KW-1015">Disulfide bond</keyword>
<gene>
    <name evidence="8" type="ORF">E1301_Tti004693</name>
</gene>
<keyword evidence="9" id="KW-1185">Reference proteome</keyword>
<dbReference type="InterPro" id="IPR009079">
    <property type="entry name" value="4_helix_cytokine-like_core"/>
</dbReference>
<evidence type="ECO:0000256" key="7">
    <source>
        <dbReference type="SAM" id="SignalP"/>
    </source>
</evidence>
<evidence type="ECO:0000256" key="6">
    <source>
        <dbReference type="RuleBase" id="RU000436"/>
    </source>
</evidence>
<dbReference type="PANTHER" id="PTHR11691:SF62">
    <property type="entry name" value="INTERFERON PHI 2-RELATED"/>
    <property type="match status" value="1"/>
</dbReference>
<keyword evidence="3" id="KW-0964">Secreted</keyword>
<proteinExistence type="inferred from homology"/>
<keyword evidence="4 6" id="KW-0051">Antiviral defense</keyword>
<reference evidence="8 9" key="1">
    <citation type="journal article" date="2019" name="Mol. Ecol. Resour.">
        <title>Chromosome-level genome assembly of Triplophysa tibetana, a fish adapted to the harsh high-altitude environment of the Tibetan Plateau.</title>
        <authorList>
            <person name="Yang X."/>
            <person name="Liu H."/>
            <person name="Ma Z."/>
            <person name="Zou Y."/>
            <person name="Zou M."/>
            <person name="Mao Y."/>
            <person name="Li X."/>
            <person name="Wang H."/>
            <person name="Chen T."/>
            <person name="Wang W."/>
            <person name="Yang R."/>
        </authorList>
    </citation>
    <scope>NUCLEOTIDE SEQUENCE [LARGE SCALE GENOMIC DNA]</scope>
    <source>
        <strain evidence="8">TTIB1903HZAU</strain>
        <tissue evidence="8">Muscle</tissue>
    </source>
</reference>
<comment type="caution">
    <text evidence="8">The sequence shown here is derived from an EMBL/GenBank/DDBJ whole genome shotgun (WGS) entry which is preliminary data.</text>
</comment>
<dbReference type="GO" id="GO:0051607">
    <property type="term" value="P:defense response to virus"/>
    <property type="evidence" value="ECO:0007669"/>
    <property type="project" value="UniProtKB-KW"/>
</dbReference>
<accession>A0A5A9N885</accession>
<dbReference type="GO" id="GO:0005125">
    <property type="term" value="F:cytokine activity"/>
    <property type="evidence" value="ECO:0007669"/>
    <property type="project" value="UniProtKB-KW"/>
</dbReference>
<evidence type="ECO:0000256" key="1">
    <source>
        <dbReference type="ARBA" id="ARBA00004613"/>
    </source>
</evidence>
<evidence type="ECO:0000313" key="9">
    <source>
        <dbReference type="Proteomes" id="UP000324632"/>
    </source>
</evidence>
<protein>
    <submittedName>
        <fullName evidence="8">Interferon beta</fullName>
    </submittedName>
</protein>
<dbReference type="GO" id="GO:0005126">
    <property type="term" value="F:cytokine receptor binding"/>
    <property type="evidence" value="ECO:0007669"/>
    <property type="project" value="InterPro"/>
</dbReference>
<dbReference type="SUPFAM" id="SSF47266">
    <property type="entry name" value="4-helical cytokines"/>
    <property type="match status" value="1"/>
</dbReference>
<feature type="signal peptide" evidence="7">
    <location>
        <begin position="1"/>
        <end position="20"/>
    </location>
</feature>
<evidence type="ECO:0000256" key="2">
    <source>
        <dbReference type="ARBA" id="ARBA00022514"/>
    </source>
</evidence>
<dbReference type="GO" id="GO:0005615">
    <property type="term" value="C:extracellular space"/>
    <property type="evidence" value="ECO:0007669"/>
    <property type="project" value="UniProtKB-KW"/>
</dbReference>
<dbReference type="AlphaFoldDB" id="A0A5A9N885"/>
<dbReference type="EMBL" id="SOYY01000021">
    <property type="protein sequence ID" value="KAA0705930.1"/>
    <property type="molecule type" value="Genomic_DNA"/>
</dbReference>
<evidence type="ECO:0000313" key="8">
    <source>
        <dbReference type="EMBL" id="KAA0705930.1"/>
    </source>
</evidence>